<dbReference type="Proteomes" id="UP000276133">
    <property type="component" value="Unassembled WGS sequence"/>
</dbReference>
<keyword evidence="3" id="KW-1185">Reference proteome</keyword>
<dbReference type="InterPro" id="IPR009057">
    <property type="entry name" value="Homeodomain-like_sf"/>
</dbReference>
<name>A0A3M7T2X7_BRAPC</name>
<feature type="region of interest" description="Disordered" evidence="1">
    <location>
        <begin position="43"/>
        <end position="66"/>
    </location>
</feature>
<evidence type="ECO:0008006" key="4">
    <source>
        <dbReference type="Google" id="ProtNLM"/>
    </source>
</evidence>
<organism evidence="2 3">
    <name type="scientific">Brachionus plicatilis</name>
    <name type="common">Marine rotifer</name>
    <name type="synonym">Brachionus muelleri</name>
    <dbReference type="NCBI Taxonomy" id="10195"/>
    <lineage>
        <taxon>Eukaryota</taxon>
        <taxon>Metazoa</taxon>
        <taxon>Spiralia</taxon>
        <taxon>Gnathifera</taxon>
        <taxon>Rotifera</taxon>
        <taxon>Eurotatoria</taxon>
        <taxon>Monogononta</taxon>
        <taxon>Pseudotrocha</taxon>
        <taxon>Ploima</taxon>
        <taxon>Brachionidae</taxon>
        <taxon>Brachionus</taxon>
    </lineage>
</organism>
<proteinExistence type="predicted"/>
<comment type="caution">
    <text evidence="2">The sequence shown here is derived from an EMBL/GenBank/DDBJ whole genome shotgun (WGS) entry which is preliminary data.</text>
</comment>
<dbReference type="EMBL" id="REGN01000385">
    <property type="protein sequence ID" value="RNA42315.1"/>
    <property type="molecule type" value="Genomic_DNA"/>
</dbReference>
<sequence>MGKKSVTNEVRCQIIGLLKDKTKSNREIAKLVGVSEKCVRTTRKNNDIYGGPKESTKPGRPRKLTNSDQNSLIIQVVVVPQEYGVASAVKVQDDVRKIRKVKKSLGEHMLLQLIIASAILIKIRFSQLIEKQTILDNFAKI</sequence>
<evidence type="ECO:0000256" key="1">
    <source>
        <dbReference type="SAM" id="MobiDB-lite"/>
    </source>
</evidence>
<dbReference type="SUPFAM" id="SSF46689">
    <property type="entry name" value="Homeodomain-like"/>
    <property type="match status" value="1"/>
</dbReference>
<evidence type="ECO:0000313" key="2">
    <source>
        <dbReference type="EMBL" id="RNA42315.1"/>
    </source>
</evidence>
<protein>
    <recommendedName>
        <fullName evidence="4">Homeodomain-like DNA binding domain-containing transcription factor</fullName>
    </recommendedName>
</protein>
<dbReference type="AlphaFoldDB" id="A0A3M7T2X7"/>
<reference evidence="2 3" key="1">
    <citation type="journal article" date="2018" name="Sci. Rep.">
        <title>Genomic signatures of local adaptation to the degree of environmental predictability in rotifers.</title>
        <authorList>
            <person name="Franch-Gras L."/>
            <person name="Hahn C."/>
            <person name="Garcia-Roger E.M."/>
            <person name="Carmona M.J."/>
            <person name="Serra M."/>
            <person name="Gomez A."/>
        </authorList>
    </citation>
    <scope>NUCLEOTIDE SEQUENCE [LARGE SCALE GENOMIC DNA]</scope>
    <source>
        <strain evidence="2">HYR1</strain>
    </source>
</reference>
<evidence type="ECO:0000313" key="3">
    <source>
        <dbReference type="Proteomes" id="UP000276133"/>
    </source>
</evidence>
<gene>
    <name evidence="2" type="ORF">BpHYR1_033548</name>
</gene>
<accession>A0A3M7T2X7</accession>